<evidence type="ECO:0000256" key="1">
    <source>
        <dbReference type="ARBA" id="ARBA00001933"/>
    </source>
</evidence>
<dbReference type="GO" id="GO:0009252">
    <property type="term" value="P:peptidoglycan biosynthetic process"/>
    <property type="evidence" value="ECO:0007669"/>
    <property type="project" value="TreeGrafter"/>
</dbReference>
<evidence type="ECO:0000259" key="4">
    <source>
        <dbReference type="SMART" id="SM01005"/>
    </source>
</evidence>
<dbReference type="InterPro" id="IPR000821">
    <property type="entry name" value="Ala_racemase"/>
</dbReference>
<dbReference type="EMBL" id="CAESAJ010000164">
    <property type="protein sequence ID" value="CAB4343433.1"/>
    <property type="molecule type" value="Genomic_DNA"/>
</dbReference>
<dbReference type="InterPro" id="IPR001608">
    <property type="entry name" value="Ala_racemase_N"/>
</dbReference>
<dbReference type="Pfam" id="PF00842">
    <property type="entry name" value="Ala_racemase_C"/>
    <property type="match status" value="1"/>
</dbReference>
<dbReference type="SUPFAM" id="SSF51419">
    <property type="entry name" value="PLP-binding barrel"/>
    <property type="match status" value="1"/>
</dbReference>
<dbReference type="GO" id="GO:0008784">
    <property type="term" value="F:alanine racemase activity"/>
    <property type="evidence" value="ECO:0007669"/>
    <property type="project" value="InterPro"/>
</dbReference>
<dbReference type="Pfam" id="PF01168">
    <property type="entry name" value="Ala_racemase_N"/>
    <property type="match status" value="1"/>
</dbReference>
<dbReference type="InterPro" id="IPR029066">
    <property type="entry name" value="PLP-binding_barrel"/>
</dbReference>
<gene>
    <name evidence="5" type="ORF">UFOPK3770_01177</name>
</gene>
<protein>
    <submittedName>
        <fullName evidence="5">Unannotated protein</fullName>
    </submittedName>
</protein>
<dbReference type="PANTHER" id="PTHR30511:SF0">
    <property type="entry name" value="ALANINE RACEMASE, CATABOLIC-RELATED"/>
    <property type="match status" value="1"/>
</dbReference>
<accession>A0A6J5ZVQ3</accession>
<dbReference type="GO" id="GO:0030170">
    <property type="term" value="F:pyridoxal phosphate binding"/>
    <property type="evidence" value="ECO:0007669"/>
    <property type="project" value="TreeGrafter"/>
</dbReference>
<reference evidence="5" key="1">
    <citation type="submission" date="2020-05" db="EMBL/GenBank/DDBJ databases">
        <authorList>
            <person name="Chiriac C."/>
            <person name="Salcher M."/>
            <person name="Ghai R."/>
            <person name="Kavagutti S V."/>
        </authorList>
    </citation>
    <scope>NUCLEOTIDE SEQUENCE</scope>
</reference>
<dbReference type="GO" id="GO:0005829">
    <property type="term" value="C:cytosol"/>
    <property type="evidence" value="ECO:0007669"/>
    <property type="project" value="TreeGrafter"/>
</dbReference>
<evidence type="ECO:0000313" key="5">
    <source>
        <dbReference type="EMBL" id="CAB4343433.1"/>
    </source>
</evidence>
<dbReference type="NCBIfam" id="TIGR00492">
    <property type="entry name" value="alr"/>
    <property type="match status" value="1"/>
</dbReference>
<dbReference type="PRINTS" id="PR00992">
    <property type="entry name" value="ALARACEMASE"/>
</dbReference>
<dbReference type="Gene3D" id="2.40.37.10">
    <property type="entry name" value="Lyase, Ornithine Decarboxylase, Chain A, domain 1"/>
    <property type="match status" value="1"/>
</dbReference>
<dbReference type="SUPFAM" id="SSF50621">
    <property type="entry name" value="Alanine racemase C-terminal domain-like"/>
    <property type="match status" value="1"/>
</dbReference>
<proteinExistence type="predicted"/>
<evidence type="ECO:0000256" key="2">
    <source>
        <dbReference type="ARBA" id="ARBA00022898"/>
    </source>
</evidence>
<organism evidence="5">
    <name type="scientific">freshwater metagenome</name>
    <dbReference type="NCBI Taxonomy" id="449393"/>
    <lineage>
        <taxon>unclassified sequences</taxon>
        <taxon>metagenomes</taxon>
        <taxon>ecological metagenomes</taxon>
    </lineage>
</organism>
<dbReference type="FunFam" id="2.40.37.10:FF:000015">
    <property type="entry name" value="Alanine racemase"/>
    <property type="match status" value="1"/>
</dbReference>
<feature type="domain" description="Alanine racemase C-terminal" evidence="4">
    <location>
        <begin position="56"/>
        <end position="183"/>
    </location>
</feature>
<name>A0A6J5ZVQ3_9ZZZZ</name>
<keyword evidence="3" id="KW-0413">Isomerase</keyword>
<evidence type="ECO:0000256" key="3">
    <source>
        <dbReference type="ARBA" id="ARBA00023235"/>
    </source>
</evidence>
<dbReference type="Gene3D" id="3.20.20.10">
    <property type="entry name" value="Alanine racemase"/>
    <property type="match status" value="1"/>
</dbReference>
<dbReference type="AlphaFoldDB" id="A0A6J5ZVQ3"/>
<sequence length="187" mass="19834">MTAAGFTFEVKHLSNSAATLGLPETYFNLVRPGVALYGISPGDNVVIPDELKLEPVMTLKSTVVLVKDVPAQTGVSYAHQYFTQTATRLALIPVGYADGLPRSASNKGPVLAGGKVLTVAGRICMDQFVLDIGDLDIRRGDEVVLFGDPATGAPAVEAWAQAAGTIGYEIVTRLGPRVVREYINSPF</sequence>
<dbReference type="GO" id="GO:0030632">
    <property type="term" value="P:D-alanine biosynthetic process"/>
    <property type="evidence" value="ECO:0007669"/>
    <property type="project" value="TreeGrafter"/>
</dbReference>
<comment type="cofactor">
    <cofactor evidence="1">
        <name>pyridoxal 5'-phosphate</name>
        <dbReference type="ChEBI" id="CHEBI:597326"/>
    </cofactor>
</comment>
<dbReference type="InterPro" id="IPR009006">
    <property type="entry name" value="Ala_racemase/Decarboxylase_C"/>
</dbReference>
<dbReference type="SMART" id="SM01005">
    <property type="entry name" value="Ala_racemase_C"/>
    <property type="match status" value="1"/>
</dbReference>
<keyword evidence="2" id="KW-0663">Pyridoxal phosphate</keyword>
<dbReference type="InterPro" id="IPR011079">
    <property type="entry name" value="Ala_racemase_C"/>
</dbReference>
<dbReference type="PANTHER" id="PTHR30511">
    <property type="entry name" value="ALANINE RACEMASE"/>
    <property type="match status" value="1"/>
</dbReference>